<gene>
    <name evidence="13" type="ORF">HAHE_00150</name>
</gene>
<sequence length="292" mass="31660">MKAAFVFPVALLLLTACRDPERVRVLTGEAMGTTYRIKYVGDAEFDVSRIEVLCDGLDRDLSTWRDDSWVSRFNAAAAGSGHEMPDSVAELLELSSRLSEETEGRFDPTIGALVKLWGFGPNRREGWEKPTQEEVDAALGACGFRNLVIEGARVAKRNGDLMLDFSAIAKGYTVDRMADLFRDSGYRNFVVEFGGEIYASGAAPGAEGWVVGGGSLESGIVLTDEAVATSGSEHQSRGFWSHIINPRTGWALPPGEPVTVRAESCARADALATAGFVAEAEADVTRFQEERR</sequence>
<dbReference type="Proteomes" id="UP001374893">
    <property type="component" value="Chromosome"/>
</dbReference>
<evidence type="ECO:0000313" key="13">
    <source>
        <dbReference type="EMBL" id="BCX46107.1"/>
    </source>
</evidence>
<evidence type="ECO:0000256" key="1">
    <source>
        <dbReference type="ARBA" id="ARBA00001946"/>
    </source>
</evidence>
<evidence type="ECO:0000313" key="14">
    <source>
        <dbReference type="Proteomes" id="UP001374893"/>
    </source>
</evidence>
<evidence type="ECO:0000256" key="8">
    <source>
        <dbReference type="ARBA" id="ARBA00022842"/>
    </source>
</evidence>
<evidence type="ECO:0000256" key="6">
    <source>
        <dbReference type="ARBA" id="ARBA00022723"/>
    </source>
</evidence>
<keyword evidence="5 11" id="KW-0808">Transferase</keyword>
<comment type="subcellular location">
    <subcellularLocation>
        <location evidence="12">Cell inner membrane</location>
        <topology evidence="12">Lipid-anchor</topology>
        <orientation evidence="12">Periplasmic side</orientation>
    </subcellularLocation>
</comment>
<dbReference type="Gene3D" id="3.10.520.10">
    <property type="entry name" value="ApbE-like domains"/>
    <property type="match status" value="1"/>
</dbReference>
<accession>A0ABN6GXP9</accession>
<comment type="cofactor">
    <cofactor evidence="1 12">
        <name>Mg(2+)</name>
        <dbReference type="ChEBI" id="CHEBI:18420"/>
    </cofactor>
</comment>
<dbReference type="Pfam" id="PF02424">
    <property type="entry name" value="ApbE"/>
    <property type="match status" value="1"/>
</dbReference>
<evidence type="ECO:0000256" key="9">
    <source>
        <dbReference type="ARBA" id="ARBA00031306"/>
    </source>
</evidence>
<evidence type="ECO:0000256" key="3">
    <source>
        <dbReference type="ARBA" id="ARBA00016337"/>
    </source>
</evidence>
<keyword evidence="6 11" id="KW-0479">Metal-binding</keyword>
<keyword evidence="7 11" id="KW-0274">FAD</keyword>
<evidence type="ECO:0000256" key="5">
    <source>
        <dbReference type="ARBA" id="ARBA00022679"/>
    </source>
</evidence>
<dbReference type="EC" id="2.7.1.180" evidence="2 11"/>
<keyword evidence="14" id="KW-1185">Reference proteome</keyword>
<keyword evidence="12" id="KW-0997">Cell inner membrane</keyword>
<dbReference type="RefSeq" id="WP_338687463.1">
    <property type="nucleotide sequence ID" value="NZ_AP024702.1"/>
</dbReference>
<dbReference type="InterPro" id="IPR024932">
    <property type="entry name" value="ApbE"/>
</dbReference>
<evidence type="ECO:0000256" key="7">
    <source>
        <dbReference type="ARBA" id="ARBA00022827"/>
    </source>
</evidence>
<dbReference type="InterPro" id="IPR003374">
    <property type="entry name" value="ApbE-like_sf"/>
</dbReference>
<name>A0ABN6GXP9_9BACT</name>
<evidence type="ECO:0000256" key="12">
    <source>
        <dbReference type="RuleBase" id="RU363002"/>
    </source>
</evidence>
<dbReference type="PANTHER" id="PTHR30040:SF2">
    <property type="entry name" value="FAD:PROTEIN FMN TRANSFERASE"/>
    <property type="match status" value="1"/>
</dbReference>
<organism evidence="13 14">
    <name type="scientific">Haloferula helveola</name>
    <dbReference type="NCBI Taxonomy" id="490095"/>
    <lineage>
        <taxon>Bacteria</taxon>
        <taxon>Pseudomonadati</taxon>
        <taxon>Verrucomicrobiota</taxon>
        <taxon>Verrucomicrobiia</taxon>
        <taxon>Verrucomicrobiales</taxon>
        <taxon>Verrucomicrobiaceae</taxon>
        <taxon>Haloferula</taxon>
    </lineage>
</organism>
<comment type="similarity">
    <text evidence="11 12">Belongs to the ApbE family.</text>
</comment>
<keyword evidence="12 13" id="KW-0449">Lipoprotein</keyword>
<keyword evidence="8 11" id="KW-0460">Magnesium</keyword>
<dbReference type="SUPFAM" id="SSF143631">
    <property type="entry name" value="ApbE-like"/>
    <property type="match status" value="1"/>
</dbReference>
<evidence type="ECO:0000256" key="11">
    <source>
        <dbReference type="PIRNR" id="PIRNR006268"/>
    </source>
</evidence>
<comment type="function">
    <text evidence="12">Flavin transferase that catalyzes the transfer of the FMN moiety of FAD and its covalent binding to the hydroxyl group of a threonine residue in a target flavoprotein.</text>
</comment>
<dbReference type="PIRSF" id="PIRSF006268">
    <property type="entry name" value="ApbE"/>
    <property type="match status" value="1"/>
</dbReference>
<evidence type="ECO:0000256" key="2">
    <source>
        <dbReference type="ARBA" id="ARBA00011955"/>
    </source>
</evidence>
<dbReference type="PANTHER" id="PTHR30040">
    <property type="entry name" value="THIAMINE BIOSYNTHESIS LIPOPROTEIN APBE"/>
    <property type="match status" value="1"/>
</dbReference>
<comment type="catalytic activity">
    <reaction evidence="10 11 12">
        <text>L-threonyl-[protein] + FAD = FMN-L-threonyl-[protein] + AMP + H(+)</text>
        <dbReference type="Rhea" id="RHEA:36847"/>
        <dbReference type="Rhea" id="RHEA-COMP:11060"/>
        <dbReference type="Rhea" id="RHEA-COMP:11061"/>
        <dbReference type="ChEBI" id="CHEBI:15378"/>
        <dbReference type="ChEBI" id="CHEBI:30013"/>
        <dbReference type="ChEBI" id="CHEBI:57692"/>
        <dbReference type="ChEBI" id="CHEBI:74257"/>
        <dbReference type="ChEBI" id="CHEBI:456215"/>
        <dbReference type="EC" id="2.7.1.180"/>
    </reaction>
</comment>
<keyword evidence="12" id="KW-0472">Membrane</keyword>
<keyword evidence="12" id="KW-1003">Cell membrane</keyword>
<dbReference type="PROSITE" id="PS51257">
    <property type="entry name" value="PROKAR_LIPOPROTEIN"/>
    <property type="match status" value="1"/>
</dbReference>
<protein>
    <recommendedName>
        <fullName evidence="3 11">FAD:protein FMN transferase</fullName>
        <ecNumber evidence="2 11">2.7.1.180</ecNumber>
    </recommendedName>
    <alternativeName>
        <fullName evidence="9 11">Flavin transferase</fullName>
    </alternativeName>
</protein>
<evidence type="ECO:0000256" key="10">
    <source>
        <dbReference type="ARBA" id="ARBA00048540"/>
    </source>
</evidence>
<reference evidence="13 14" key="1">
    <citation type="submission" date="2021-06" db="EMBL/GenBank/DDBJ databases">
        <title>Complete genome of Haloferula helveola possessing various polysaccharide degrading enzymes.</title>
        <authorList>
            <person name="Takami H."/>
            <person name="Huang C."/>
            <person name="Hamasaki K."/>
        </authorList>
    </citation>
    <scope>NUCLEOTIDE SEQUENCE [LARGE SCALE GENOMIC DNA]</scope>
    <source>
        <strain evidence="13 14">CN-1</strain>
    </source>
</reference>
<keyword evidence="4 11" id="KW-0285">Flavoprotein</keyword>
<dbReference type="EMBL" id="AP024702">
    <property type="protein sequence ID" value="BCX46107.1"/>
    <property type="molecule type" value="Genomic_DNA"/>
</dbReference>
<evidence type="ECO:0000256" key="4">
    <source>
        <dbReference type="ARBA" id="ARBA00022630"/>
    </source>
</evidence>
<proteinExistence type="inferred from homology"/>